<evidence type="ECO:0000313" key="7">
    <source>
        <dbReference type="Proteomes" id="UP000583929"/>
    </source>
</evidence>
<feature type="compositionally biased region" description="Polar residues" evidence="1">
    <location>
        <begin position="28"/>
        <end position="42"/>
    </location>
</feature>
<dbReference type="EMBL" id="JAATIQ010000033">
    <property type="protein sequence ID" value="KAF4397474.1"/>
    <property type="molecule type" value="Genomic_DNA"/>
</dbReference>
<evidence type="ECO:0000259" key="2">
    <source>
        <dbReference type="PROSITE" id="PS51925"/>
    </source>
</evidence>
<dbReference type="Proteomes" id="UP000525078">
    <property type="component" value="Unassembled WGS sequence"/>
</dbReference>
<dbReference type="AlphaFoldDB" id="A0A7J6FAG6"/>
<accession>A0A7J6FAG6</accession>
<dbReference type="Proteomes" id="UP000583929">
    <property type="component" value="Unassembled WGS sequence"/>
</dbReference>
<dbReference type="EMBL" id="JAATIQ010000245">
    <property type="protein sequence ID" value="KAF4367662.1"/>
    <property type="molecule type" value="Genomic_DNA"/>
</dbReference>
<evidence type="ECO:0000256" key="1">
    <source>
        <dbReference type="SAM" id="MobiDB-lite"/>
    </source>
</evidence>
<dbReference type="InterPro" id="IPR019835">
    <property type="entry name" value="SWIB_domain"/>
</dbReference>
<dbReference type="SMART" id="SM00151">
    <property type="entry name" value="SWIB"/>
    <property type="match status" value="1"/>
</dbReference>
<dbReference type="InterPro" id="IPR036885">
    <property type="entry name" value="SWIB_MDM2_dom_sf"/>
</dbReference>
<feature type="compositionally biased region" description="Polar residues" evidence="1">
    <location>
        <begin position="1"/>
        <end position="19"/>
    </location>
</feature>
<dbReference type="Pfam" id="PF02201">
    <property type="entry name" value="SWIB"/>
    <property type="match status" value="1"/>
</dbReference>
<evidence type="ECO:0000313" key="4">
    <source>
        <dbReference type="EMBL" id="KAF4385744.1"/>
    </source>
</evidence>
<dbReference type="PANTHER" id="PTHR13844">
    <property type="entry name" value="SWI/SNF-RELATED MATRIX-ASSOCIATED ACTIN-DEPENDENT REGULATOR OF CHROMATIN SUBFAMILY D"/>
    <property type="match status" value="1"/>
</dbReference>
<dbReference type="EMBL" id="JAATIP010000044">
    <property type="protein sequence ID" value="KAF4385744.1"/>
    <property type="molecule type" value="Genomic_DNA"/>
</dbReference>
<reference evidence="6 7" key="1">
    <citation type="journal article" date="2020" name="bioRxiv">
        <title>Sequence and annotation of 42 cannabis genomes reveals extensive copy number variation in cannabinoid synthesis and pathogen resistance genes.</title>
        <authorList>
            <person name="Mckernan K.J."/>
            <person name="Helbert Y."/>
            <person name="Kane L.T."/>
            <person name="Ebling H."/>
            <person name="Zhang L."/>
            <person name="Liu B."/>
            <person name="Eaton Z."/>
            <person name="Mclaughlin S."/>
            <person name="Kingan S."/>
            <person name="Baybayan P."/>
            <person name="Concepcion G."/>
            <person name="Jordan M."/>
            <person name="Riva A."/>
            <person name="Barbazuk W."/>
            <person name="Harkins T."/>
        </authorList>
    </citation>
    <scope>NUCLEOTIDE SEQUENCE [LARGE SCALE GENOMIC DNA]</scope>
    <source>
        <strain evidence="6 7">cv. Jamaican Lion 4</strain>
        <strain evidence="3">Father</strain>
        <strain evidence="4">Mother</strain>
        <tissue evidence="3">Leaf</tissue>
    </source>
</reference>
<gene>
    <name evidence="4" type="ORF">F8388_010300</name>
    <name evidence="3" type="ORF">G4B88_001414</name>
    <name evidence="5" type="ORF">G4B88_027214</name>
</gene>
<dbReference type="InterPro" id="IPR003121">
    <property type="entry name" value="SWIB_MDM2_domain"/>
</dbReference>
<evidence type="ECO:0000313" key="6">
    <source>
        <dbReference type="Proteomes" id="UP000525078"/>
    </source>
</evidence>
<comment type="caution">
    <text evidence="3">The sequence shown here is derived from an EMBL/GenBank/DDBJ whole genome shotgun (WGS) entry which is preliminary data.</text>
</comment>
<feature type="domain" description="DM2" evidence="2">
    <location>
        <begin position="325"/>
        <end position="402"/>
    </location>
</feature>
<protein>
    <recommendedName>
        <fullName evidence="2">DM2 domain-containing protein</fullName>
    </recommendedName>
</protein>
<organism evidence="3 7">
    <name type="scientific">Cannabis sativa</name>
    <name type="common">Hemp</name>
    <name type="synonym">Marijuana</name>
    <dbReference type="NCBI Taxonomy" id="3483"/>
    <lineage>
        <taxon>Eukaryota</taxon>
        <taxon>Viridiplantae</taxon>
        <taxon>Streptophyta</taxon>
        <taxon>Embryophyta</taxon>
        <taxon>Tracheophyta</taxon>
        <taxon>Spermatophyta</taxon>
        <taxon>Magnoliopsida</taxon>
        <taxon>eudicotyledons</taxon>
        <taxon>Gunneridae</taxon>
        <taxon>Pentapetalae</taxon>
        <taxon>rosids</taxon>
        <taxon>fabids</taxon>
        <taxon>Rosales</taxon>
        <taxon>Cannabaceae</taxon>
        <taxon>Cannabis</taxon>
    </lineage>
</organism>
<sequence length="545" mass="60720">MSMNNNNPPKNLGASSSPFGNAGMVPSSMGQNPNFPQSQGQPQIPAGFQGQYQLSQSQAQAIAHAQSKAQAHAQAQVQAAHAQFQAQLQAQGLSLNQNQGIVNMGSSSPNLSTPGSLGMKRMPQKPPVRPPGFSPPNMMAPMRTMELTPAARRKKQKLPEKQLQDKVAAILPESALYTQLLEFESRVDAALTRKKVDIQEALKTPPCIQKTLRIYVFNTFANQIRTIPKKPNAEPPTWSLKIVGRILEDGIDPDQPGAVQKTNPLYPKFSAFFKRVTISLDQRLYPDNHIIVWENARAPAPHEGFEVKRKGDKEFSANIRLEMNYIPEKFKLSQPLVEVLGVEVDTRPRIIAAIWQYVKARKLQNPHDPSYFNCDPPLQKVFGEEKMKFTMVSQKVSQHLFPPQPIHLEHKIKLSGNSPVGSACYDVLVDVPFPIQRELSVLLANSEKSKEIDACDEAICGAIRKILEHRRRRAFFLGFSQSPVEFINALIESQSKDLKLVAGEGSRSAEKERRSDFFNQPWVEDAVIRYLNRKPITGSDAPGSA</sequence>
<feature type="region of interest" description="Disordered" evidence="1">
    <location>
        <begin position="1"/>
        <end position="46"/>
    </location>
</feature>
<dbReference type="OrthoDB" id="10263741at2759"/>
<name>A0A7J6FAG6_CANSA</name>
<evidence type="ECO:0000313" key="3">
    <source>
        <dbReference type="EMBL" id="KAF4367662.1"/>
    </source>
</evidence>
<dbReference type="SUPFAM" id="SSF47592">
    <property type="entry name" value="SWIB/MDM2 domain"/>
    <property type="match status" value="1"/>
</dbReference>
<dbReference type="CDD" id="cd10568">
    <property type="entry name" value="SWIB_like"/>
    <property type="match status" value="1"/>
</dbReference>
<dbReference type="Gene3D" id="1.10.245.10">
    <property type="entry name" value="SWIB/MDM2 domain"/>
    <property type="match status" value="1"/>
</dbReference>
<proteinExistence type="predicted"/>
<keyword evidence="7" id="KW-1185">Reference proteome</keyword>
<evidence type="ECO:0000313" key="5">
    <source>
        <dbReference type="EMBL" id="KAF4397474.1"/>
    </source>
</evidence>
<dbReference type="PROSITE" id="PS51925">
    <property type="entry name" value="SWIB_MDM2"/>
    <property type="match status" value="1"/>
</dbReference>